<dbReference type="AlphaFoldDB" id="A0A173WR30"/>
<reference evidence="2 3" key="1">
    <citation type="submission" date="2015-09" db="EMBL/GenBank/DDBJ databases">
        <authorList>
            <consortium name="Pathogen Informatics"/>
        </authorList>
    </citation>
    <scope>NUCLEOTIDE SEQUENCE [LARGE SCALE GENOMIC DNA]</scope>
    <source>
        <strain evidence="2 3">2789STDY5608835</strain>
    </source>
</reference>
<dbReference type="PANTHER" id="PTHR34825:SF1">
    <property type="entry name" value="AAA-ATPASE-LIKE DOMAIN-CONTAINING PROTEIN"/>
    <property type="match status" value="1"/>
</dbReference>
<sequence length="80" mass="9462">MKKLREAGFYYIDKTGLIQQLLQNWGEVNLFTRSRRFGKTLNMSMLKNFFEIGADSTLFDGLYISQNEKLYEEYMGKYPA</sequence>
<feature type="domain" description="AAA-ATPase-like" evidence="1">
    <location>
        <begin position="2"/>
        <end position="72"/>
    </location>
</feature>
<name>A0A173WR30_9FIRM</name>
<evidence type="ECO:0000313" key="2">
    <source>
        <dbReference type="EMBL" id="CUN41540.1"/>
    </source>
</evidence>
<evidence type="ECO:0000259" key="1">
    <source>
        <dbReference type="Pfam" id="PF09820"/>
    </source>
</evidence>
<gene>
    <name evidence="2" type="ORF">ERS852392_00324</name>
</gene>
<dbReference type="Pfam" id="PF09820">
    <property type="entry name" value="AAA-ATPase_like"/>
    <property type="match status" value="1"/>
</dbReference>
<dbReference type="Proteomes" id="UP000095395">
    <property type="component" value="Unassembled WGS sequence"/>
</dbReference>
<evidence type="ECO:0000313" key="3">
    <source>
        <dbReference type="Proteomes" id="UP000095395"/>
    </source>
</evidence>
<dbReference type="PANTHER" id="PTHR34825">
    <property type="entry name" value="CONSERVED PROTEIN, WITH A WEAK D-GALACTARATE DEHYDRATASE/ALTRONATE HYDROLASE DOMAIN"/>
    <property type="match status" value="1"/>
</dbReference>
<proteinExistence type="predicted"/>
<protein>
    <submittedName>
        <fullName evidence="2">Predicted AAA-ATPase</fullName>
    </submittedName>
</protein>
<dbReference type="EMBL" id="CYYR01000001">
    <property type="protein sequence ID" value="CUN41540.1"/>
    <property type="molecule type" value="Genomic_DNA"/>
</dbReference>
<organism evidence="2 3">
    <name type="scientific">Roseburia inulinivorans</name>
    <dbReference type="NCBI Taxonomy" id="360807"/>
    <lineage>
        <taxon>Bacteria</taxon>
        <taxon>Bacillati</taxon>
        <taxon>Bacillota</taxon>
        <taxon>Clostridia</taxon>
        <taxon>Lachnospirales</taxon>
        <taxon>Lachnospiraceae</taxon>
        <taxon>Roseburia</taxon>
    </lineage>
</organism>
<dbReference type="InterPro" id="IPR018631">
    <property type="entry name" value="AAA-ATPase-like_dom"/>
</dbReference>
<accession>A0A173WR30</accession>